<feature type="region of interest" description="Disordered" evidence="1">
    <location>
        <begin position="117"/>
        <end position="146"/>
    </location>
</feature>
<dbReference type="Proteomes" id="UP001320898">
    <property type="component" value="Unassembled WGS sequence"/>
</dbReference>
<proteinExistence type="predicted"/>
<dbReference type="RefSeq" id="WP_261614116.1">
    <property type="nucleotide sequence ID" value="NZ_JALIDZ010000001.1"/>
</dbReference>
<evidence type="ECO:0000256" key="1">
    <source>
        <dbReference type="SAM" id="MobiDB-lite"/>
    </source>
</evidence>
<protein>
    <submittedName>
        <fullName evidence="2">Uncharacterized protein</fullName>
    </submittedName>
</protein>
<dbReference type="AlphaFoldDB" id="A0AAW5QW84"/>
<dbReference type="EMBL" id="JALIDZ010000001">
    <property type="protein sequence ID" value="MCT8970550.1"/>
    <property type="molecule type" value="Genomic_DNA"/>
</dbReference>
<sequence>MSTAILPVSSQFALFSGPDITTYPTACEFTVRWGLDRRYLPPGPVSVACVVLVIVQKAGDPDRQFIREICAILRRGQSEKASLHTGRKVVPLDYHGGAETLQNLTLPVWQGIYPHDRALGPGPGTTPPSQSNLSKGSHLCDTPRPL</sequence>
<reference evidence="2 3" key="1">
    <citation type="submission" date="2022-04" db="EMBL/GenBank/DDBJ databases">
        <authorList>
            <person name="Ye Y.-Q."/>
            <person name="Du Z.-J."/>
        </authorList>
    </citation>
    <scope>NUCLEOTIDE SEQUENCE [LARGE SCALE GENOMIC DNA]</scope>
    <source>
        <strain evidence="2 3">A6E488</strain>
    </source>
</reference>
<name>A0AAW5QW84_9HYPH</name>
<gene>
    <name evidence="2" type="ORF">MUB46_01640</name>
</gene>
<evidence type="ECO:0000313" key="3">
    <source>
        <dbReference type="Proteomes" id="UP001320898"/>
    </source>
</evidence>
<evidence type="ECO:0000313" key="2">
    <source>
        <dbReference type="EMBL" id="MCT8970550.1"/>
    </source>
</evidence>
<accession>A0AAW5QW84</accession>
<keyword evidence="3" id="KW-1185">Reference proteome</keyword>
<organism evidence="2 3">
    <name type="scientific">Microbaculum marinisediminis</name>
    <dbReference type="NCBI Taxonomy" id="2931392"/>
    <lineage>
        <taxon>Bacteria</taxon>
        <taxon>Pseudomonadati</taxon>
        <taxon>Pseudomonadota</taxon>
        <taxon>Alphaproteobacteria</taxon>
        <taxon>Hyphomicrobiales</taxon>
        <taxon>Tepidamorphaceae</taxon>
        <taxon>Microbaculum</taxon>
    </lineage>
</organism>
<comment type="caution">
    <text evidence="2">The sequence shown here is derived from an EMBL/GenBank/DDBJ whole genome shotgun (WGS) entry which is preliminary data.</text>
</comment>